<dbReference type="STRING" id="1212491.LFA_3166"/>
<dbReference type="Gene3D" id="3.55.40.10">
    <property type="entry name" value="minor pseudopilin epsh domain"/>
    <property type="match status" value="1"/>
</dbReference>
<comment type="subcellular location">
    <subcellularLocation>
        <location evidence="1">Cell inner membrane</location>
        <topology evidence="1">Single-pass membrane protein</topology>
    </subcellularLocation>
</comment>
<protein>
    <recommendedName>
        <fullName evidence="2">Type II secretion system protein H</fullName>
    </recommendedName>
    <alternativeName>
        <fullName evidence="10">General secretion pathway protein H</fullName>
    </alternativeName>
</protein>
<sequence length="212" mass="22522">MLKNKVKIGVTNTNTLVSQCIVIRLLSFPTNNKEQPPLKIKVNAGFTLIELMVTLSVLCLLLVLAIPSFKSMMLNNRLIANTDSLVNALSYARSTALYQEISVVVCPLGSLNSTSCGGSWSSGWIVITQPASGTSTLLKSQQYSSNDPTLSSNVTSVTFDAHGIATTQSNFKLCDNRGGTFATSVEVLATGFVQLGNTPGQAVWDNSALACP</sequence>
<keyword evidence="4" id="KW-0488">Methylation</keyword>
<dbReference type="Pfam" id="PF07963">
    <property type="entry name" value="N_methyl"/>
    <property type="match status" value="1"/>
</dbReference>
<evidence type="ECO:0000256" key="7">
    <source>
        <dbReference type="ARBA" id="ARBA00022989"/>
    </source>
</evidence>
<keyword evidence="5" id="KW-0997">Cell inner membrane</keyword>
<dbReference type="GO" id="GO:0005886">
    <property type="term" value="C:plasma membrane"/>
    <property type="evidence" value="ECO:0007669"/>
    <property type="project" value="UniProtKB-SubCell"/>
</dbReference>
<evidence type="ECO:0000256" key="3">
    <source>
        <dbReference type="ARBA" id="ARBA00022475"/>
    </source>
</evidence>
<accession>A0A098GAJ6</accession>
<evidence type="ECO:0000259" key="12">
    <source>
        <dbReference type="Pfam" id="PF12019"/>
    </source>
</evidence>
<organism evidence="13 14">
    <name type="scientific">Legionella fallonii LLAP-10</name>
    <dbReference type="NCBI Taxonomy" id="1212491"/>
    <lineage>
        <taxon>Bacteria</taxon>
        <taxon>Pseudomonadati</taxon>
        <taxon>Pseudomonadota</taxon>
        <taxon>Gammaproteobacteria</taxon>
        <taxon>Legionellales</taxon>
        <taxon>Legionellaceae</taxon>
        <taxon>Legionella</taxon>
    </lineage>
</organism>
<dbReference type="OrthoDB" id="2313614at2"/>
<keyword evidence="6 11" id="KW-0812">Transmembrane</keyword>
<dbReference type="SUPFAM" id="SSF54523">
    <property type="entry name" value="Pili subunits"/>
    <property type="match status" value="1"/>
</dbReference>
<dbReference type="HOGENOM" id="CLU_084761_1_2_6"/>
<evidence type="ECO:0000256" key="10">
    <source>
        <dbReference type="ARBA" id="ARBA00030775"/>
    </source>
</evidence>
<dbReference type="AlphaFoldDB" id="A0A098GAJ6"/>
<reference evidence="14" key="1">
    <citation type="submission" date="2014-09" db="EMBL/GenBank/DDBJ databases">
        <authorList>
            <person name="Gomez-Valero L."/>
        </authorList>
    </citation>
    <scope>NUCLEOTIDE SEQUENCE [LARGE SCALE GENOMIC DNA]</scope>
    <source>
        <strain evidence="14">ATCC700992</strain>
    </source>
</reference>
<evidence type="ECO:0000256" key="4">
    <source>
        <dbReference type="ARBA" id="ARBA00022481"/>
    </source>
</evidence>
<dbReference type="Proteomes" id="UP000032430">
    <property type="component" value="Chromosome I"/>
</dbReference>
<dbReference type="GO" id="GO:0015627">
    <property type="term" value="C:type II protein secretion system complex"/>
    <property type="evidence" value="ECO:0007669"/>
    <property type="project" value="InterPro"/>
</dbReference>
<name>A0A098GAJ6_9GAMM</name>
<feature type="domain" description="General secretion pathway GspH" evidence="12">
    <location>
        <begin position="82"/>
        <end position="191"/>
    </location>
</feature>
<keyword evidence="14" id="KW-1185">Reference proteome</keyword>
<dbReference type="InterPro" id="IPR012902">
    <property type="entry name" value="N_methyl_site"/>
</dbReference>
<dbReference type="EMBL" id="LN614827">
    <property type="protein sequence ID" value="CEG58505.1"/>
    <property type="molecule type" value="Genomic_DNA"/>
</dbReference>
<dbReference type="InterPro" id="IPR045584">
    <property type="entry name" value="Pilin-like"/>
</dbReference>
<dbReference type="RefSeq" id="WP_084602200.1">
    <property type="nucleotide sequence ID" value="NZ_LN614827.1"/>
</dbReference>
<dbReference type="KEGG" id="lfa:LFA_3166"/>
<keyword evidence="8 11" id="KW-0472">Membrane</keyword>
<evidence type="ECO:0000313" key="13">
    <source>
        <dbReference type="EMBL" id="CEG58505.1"/>
    </source>
</evidence>
<evidence type="ECO:0000256" key="9">
    <source>
        <dbReference type="ARBA" id="ARBA00025772"/>
    </source>
</evidence>
<evidence type="ECO:0000256" key="2">
    <source>
        <dbReference type="ARBA" id="ARBA00021549"/>
    </source>
</evidence>
<dbReference type="Pfam" id="PF12019">
    <property type="entry name" value="GspH"/>
    <property type="match status" value="1"/>
</dbReference>
<evidence type="ECO:0000256" key="1">
    <source>
        <dbReference type="ARBA" id="ARBA00004377"/>
    </source>
</evidence>
<keyword evidence="3" id="KW-1003">Cell membrane</keyword>
<keyword evidence="7 11" id="KW-1133">Transmembrane helix</keyword>
<evidence type="ECO:0000256" key="8">
    <source>
        <dbReference type="ARBA" id="ARBA00023136"/>
    </source>
</evidence>
<evidence type="ECO:0000256" key="5">
    <source>
        <dbReference type="ARBA" id="ARBA00022519"/>
    </source>
</evidence>
<comment type="similarity">
    <text evidence="9">Belongs to the GSP H family.</text>
</comment>
<proteinExistence type="inferred from homology"/>
<dbReference type="GO" id="GO:0015628">
    <property type="term" value="P:protein secretion by the type II secretion system"/>
    <property type="evidence" value="ECO:0007669"/>
    <property type="project" value="InterPro"/>
</dbReference>
<dbReference type="InterPro" id="IPR022346">
    <property type="entry name" value="T2SS_GspH"/>
</dbReference>
<gene>
    <name evidence="13" type="ORF">LFA_3166</name>
</gene>
<evidence type="ECO:0000313" key="14">
    <source>
        <dbReference type="Proteomes" id="UP000032430"/>
    </source>
</evidence>
<evidence type="ECO:0000256" key="6">
    <source>
        <dbReference type="ARBA" id="ARBA00022692"/>
    </source>
</evidence>
<evidence type="ECO:0000256" key="11">
    <source>
        <dbReference type="SAM" id="Phobius"/>
    </source>
</evidence>
<feature type="transmembrane region" description="Helical" evidence="11">
    <location>
        <begin position="46"/>
        <end position="69"/>
    </location>
</feature>
<dbReference type="NCBIfam" id="TIGR02532">
    <property type="entry name" value="IV_pilin_GFxxxE"/>
    <property type="match status" value="1"/>
</dbReference>